<proteinExistence type="predicted"/>
<keyword evidence="2" id="KW-1185">Reference proteome</keyword>
<dbReference type="EMBL" id="JACVVD010000004">
    <property type="protein sequence ID" value="MBD0381423.1"/>
    <property type="molecule type" value="Genomic_DNA"/>
</dbReference>
<name>A0A926KQF6_9BACL</name>
<dbReference type="Proteomes" id="UP000650466">
    <property type="component" value="Unassembled WGS sequence"/>
</dbReference>
<protein>
    <recommendedName>
        <fullName evidence="3">TfoX N-terminal domain-containing protein</fullName>
    </recommendedName>
</protein>
<reference evidence="1" key="1">
    <citation type="submission" date="2020-09" db="EMBL/GenBank/DDBJ databases">
        <title>Draft Genome Sequence of Paenibacillus sp. WST5.</title>
        <authorList>
            <person name="Bao Z."/>
        </authorList>
    </citation>
    <scope>NUCLEOTIDE SEQUENCE</scope>
    <source>
        <strain evidence="1">WST5</strain>
    </source>
</reference>
<comment type="caution">
    <text evidence="1">The sequence shown here is derived from an EMBL/GenBank/DDBJ whole genome shotgun (WGS) entry which is preliminary data.</text>
</comment>
<gene>
    <name evidence="1" type="ORF">ICC18_14950</name>
</gene>
<accession>A0A926KQF6</accession>
<sequence>MGPQSLYQEISDELKVTDEVQSSKMFGMPCLKIRGKAFAGFYQEHMIFKLRGNPLTETLALEGAKLFDPMGGRPMKEWVQLSYGHAGNWLDLAKQALVLQRELNG</sequence>
<organism evidence="1 2">
    <name type="scientific">Paenibacillus sedimenti</name>
    <dbReference type="NCBI Taxonomy" id="2770274"/>
    <lineage>
        <taxon>Bacteria</taxon>
        <taxon>Bacillati</taxon>
        <taxon>Bacillota</taxon>
        <taxon>Bacilli</taxon>
        <taxon>Bacillales</taxon>
        <taxon>Paenibacillaceae</taxon>
        <taxon>Paenibacillus</taxon>
    </lineage>
</organism>
<dbReference type="AlphaFoldDB" id="A0A926KQF6"/>
<evidence type="ECO:0000313" key="2">
    <source>
        <dbReference type="Proteomes" id="UP000650466"/>
    </source>
</evidence>
<evidence type="ECO:0000313" key="1">
    <source>
        <dbReference type="EMBL" id="MBD0381423.1"/>
    </source>
</evidence>
<dbReference type="RefSeq" id="WP_188175200.1">
    <property type="nucleotide sequence ID" value="NZ_JACVVD010000004.1"/>
</dbReference>
<evidence type="ECO:0008006" key="3">
    <source>
        <dbReference type="Google" id="ProtNLM"/>
    </source>
</evidence>